<dbReference type="EMBL" id="JAZHPZ010000001">
    <property type="protein sequence ID" value="MEF2964295.1"/>
    <property type="molecule type" value="Genomic_DNA"/>
</dbReference>
<dbReference type="Proteomes" id="UP001306950">
    <property type="component" value="Unassembled WGS sequence"/>
</dbReference>
<feature type="transmembrane region" description="Helical" evidence="17">
    <location>
        <begin position="231"/>
        <end position="249"/>
    </location>
</feature>
<dbReference type="PANTHER" id="PTHR30622:SF3">
    <property type="entry name" value="UNDECAPRENYL-DIPHOSPHATASE"/>
    <property type="match status" value="1"/>
</dbReference>
<feature type="transmembrane region" description="Helical" evidence="17">
    <location>
        <begin position="290"/>
        <end position="309"/>
    </location>
</feature>
<dbReference type="Pfam" id="PF02673">
    <property type="entry name" value="BacA"/>
    <property type="match status" value="1"/>
</dbReference>
<evidence type="ECO:0000256" key="1">
    <source>
        <dbReference type="ARBA" id="ARBA00004651"/>
    </source>
</evidence>
<evidence type="ECO:0000313" key="19">
    <source>
        <dbReference type="Proteomes" id="UP001306950"/>
    </source>
</evidence>
<dbReference type="PANTHER" id="PTHR30622">
    <property type="entry name" value="UNDECAPRENYL-DIPHOSPHATASE"/>
    <property type="match status" value="1"/>
</dbReference>
<evidence type="ECO:0000313" key="18">
    <source>
        <dbReference type="EMBL" id="MEF2964295.1"/>
    </source>
</evidence>
<accession>A0ABU7VKK7</accession>
<keyword evidence="8 17" id="KW-0133">Cell shape</keyword>
<evidence type="ECO:0000256" key="3">
    <source>
        <dbReference type="ARBA" id="ARBA00012374"/>
    </source>
</evidence>
<reference evidence="18 19" key="1">
    <citation type="submission" date="2024-02" db="EMBL/GenBank/DDBJ databases">
        <title>A nitrogen-fixing paenibacillus bacterium.</title>
        <authorList>
            <person name="Zhang W.L."/>
            <person name="Chen S.F."/>
        </authorList>
    </citation>
    <scope>NUCLEOTIDE SEQUENCE [LARGE SCALE GENOMIC DNA]</scope>
    <source>
        <strain evidence="18 19">M1</strain>
    </source>
</reference>
<evidence type="ECO:0000256" key="17">
    <source>
        <dbReference type="HAMAP-Rule" id="MF_01006"/>
    </source>
</evidence>
<keyword evidence="9 17" id="KW-0573">Peptidoglycan synthesis</keyword>
<evidence type="ECO:0000256" key="4">
    <source>
        <dbReference type="ARBA" id="ARBA00021581"/>
    </source>
</evidence>
<keyword evidence="12 17" id="KW-0046">Antibiotic resistance</keyword>
<comment type="similarity">
    <text evidence="2 17">Belongs to the UppP family.</text>
</comment>
<evidence type="ECO:0000256" key="15">
    <source>
        <dbReference type="ARBA" id="ARBA00032932"/>
    </source>
</evidence>
<keyword evidence="11 17" id="KW-0472">Membrane</keyword>
<keyword evidence="7 17" id="KW-0378">Hydrolase</keyword>
<comment type="subcellular location">
    <subcellularLocation>
        <location evidence="1 17">Cell membrane</location>
        <topology evidence="1 17">Multi-pass membrane protein</topology>
    </subcellularLocation>
</comment>
<evidence type="ECO:0000256" key="11">
    <source>
        <dbReference type="ARBA" id="ARBA00023136"/>
    </source>
</evidence>
<comment type="catalytic activity">
    <reaction evidence="16 17">
        <text>di-trans,octa-cis-undecaprenyl diphosphate + H2O = di-trans,octa-cis-undecaprenyl phosphate + phosphate + H(+)</text>
        <dbReference type="Rhea" id="RHEA:28094"/>
        <dbReference type="ChEBI" id="CHEBI:15377"/>
        <dbReference type="ChEBI" id="CHEBI:15378"/>
        <dbReference type="ChEBI" id="CHEBI:43474"/>
        <dbReference type="ChEBI" id="CHEBI:58405"/>
        <dbReference type="ChEBI" id="CHEBI:60392"/>
        <dbReference type="EC" id="3.6.1.27"/>
    </reaction>
</comment>
<evidence type="ECO:0000256" key="13">
    <source>
        <dbReference type="ARBA" id="ARBA00023316"/>
    </source>
</evidence>
<proteinExistence type="inferred from homology"/>
<feature type="transmembrane region" description="Helical" evidence="17">
    <location>
        <begin position="255"/>
        <end position="278"/>
    </location>
</feature>
<sequence length="310" mass="33639">MDFIDLIKTIILGLVEGLTEFAPVSSTGHMIIVDGMWLKTESLFGSKYVANTFKVVIQLGSILAVLVVFKDRFIDLLGLSRLGRKKGRDGNGNAEAENVSANNGLAKTDIEEAKSRIPNTEGPRLKLMQVIVGLIPAGILGVLFEDLIDEYLFSTATVLIGLVVGALLMIAADRFGPKVAKADTVDQITYKQAFGIGLFQCLSIWPGFSRSGSTISGGVLLGLSHRAAADFTFIMAVPVMAGASGLSLLKNWQYFTIDAMPFFIAGFISAFVFALVSIRFFLKLINRIKLVPFAVYRILLAVVIGALYFW</sequence>
<evidence type="ECO:0000256" key="12">
    <source>
        <dbReference type="ARBA" id="ARBA00023251"/>
    </source>
</evidence>
<comment type="caution">
    <text evidence="18">The sequence shown here is derived from an EMBL/GenBank/DDBJ whole genome shotgun (WGS) entry which is preliminary data.</text>
</comment>
<evidence type="ECO:0000256" key="16">
    <source>
        <dbReference type="ARBA" id="ARBA00047594"/>
    </source>
</evidence>
<keyword evidence="13 17" id="KW-0961">Cell wall biogenesis/degradation</keyword>
<protein>
    <recommendedName>
        <fullName evidence="4 17">Undecaprenyl-diphosphatase</fullName>
        <ecNumber evidence="3 17">3.6.1.27</ecNumber>
    </recommendedName>
    <alternativeName>
        <fullName evidence="15 17">Bacitracin resistance protein</fullName>
    </alternativeName>
    <alternativeName>
        <fullName evidence="14 17">Undecaprenyl pyrophosphate phosphatase</fullName>
    </alternativeName>
</protein>
<dbReference type="HAMAP" id="MF_01006">
    <property type="entry name" value="Undec_diphosphatase"/>
    <property type="match status" value="1"/>
</dbReference>
<keyword evidence="6 17" id="KW-0812">Transmembrane</keyword>
<dbReference type="RefSeq" id="WP_331845227.1">
    <property type="nucleotide sequence ID" value="NZ_JAZHPZ010000001.1"/>
</dbReference>
<name>A0ABU7VKK7_9BACL</name>
<keyword evidence="19" id="KW-1185">Reference proteome</keyword>
<evidence type="ECO:0000256" key="7">
    <source>
        <dbReference type="ARBA" id="ARBA00022801"/>
    </source>
</evidence>
<organism evidence="18 19">
    <name type="scientific">Paenibacillus haidiansis</name>
    <dbReference type="NCBI Taxonomy" id="1574488"/>
    <lineage>
        <taxon>Bacteria</taxon>
        <taxon>Bacillati</taxon>
        <taxon>Bacillota</taxon>
        <taxon>Bacilli</taxon>
        <taxon>Bacillales</taxon>
        <taxon>Paenibacillaceae</taxon>
        <taxon>Paenibacillus</taxon>
    </lineage>
</organism>
<comment type="function">
    <text evidence="17">Catalyzes the dephosphorylation of undecaprenyl diphosphate (UPP). Confers resistance to bacitracin.</text>
</comment>
<dbReference type="NCBIfam" id="NF001390">
    <property type="entry name" value="PRK00281.1-4"/>
    <property type="match status" value="1"/>
</dbReference>
<feature type="transmembrane region" description="Helical" evidence="17">
    <location>
        <begin position="125"/>
        <end position="145"/>
    </location>
</feature>
<keyword evidence="5 17" id="KW-1003">Cell membrane</keyword>
<evidence type="ECO:0000256" key="14">
    <source>
        <dbReference type="ARBA" id="ARBA00032707"/>
    </source>
</evidence>
<dbReference type="NCBIfam" id="TIGR00753">
    <property type="entry name" value="undec_PP_bacA"/>
    <property type="match status" value="1"/>
</dbReference>
<dbReference type="InterPro" id="IPR003824">
    <property type="entry name" value="UppP"/>
</dbReference>
<evidence type="ECO:0000256" key="10">
    <source>
        <dbReference type="ARBA" id="ARBA00022989"/>
    </source>
</evidence>
<comment type="miscellaneous">
    <text evidence="17">Bacitracin is thought to be involved in the inhibition of peptidoglycan synthesis by sequestering undecaprenyl diphosphate, thereby reducing the pool of lipid carrier available.</text>
</comment>
<keyword evidence="10 17" id="KW-1133">Transmembrane helix</keyword>
<evidence type="ECO:0000256" key="2">
    <source>
        <dbReference type="ARBA" id="ARBA00010621"/>
    </source>
</evidence>
<evidence type="ECO:0000256" key="8">
    <source>
        <dbReference type="ARBA" id="ARBA00022960"/>
    </source>
</evidence>
<gene>
    <name evidence="17" type="primary">uppP</name>
    <name evidence="18" type="ORF">V3851_00510</name>
</gene>
<evidence type="ECO:0000256" key="6">
    <source>
        <dbReference type="ARBA" id="ARBA00022692"/>
    </source>
</evidence>
<feature type="transmembrane region" description="Helical" evidence="17">
    <location>
        <begin position="151"/>
        <end position="172"/>
    </location>
</feature>
<evidence type="ECO:0000256" key="9">
    <source>
        <dbReference type="ARBA" id="ARBA00022984"/>
    </source>
</evidence>
<dbReference type="GO" id="GO:0050380">
    <property type="term" value="F:undecaprenyl-diphosphatase activity"/>
    <property type="evidence" value="ECO:0007669"/>
    <property type="project" value="UniProtKB-EC"/>
</dbReference>
<evidence type="ECO:0000256" key="5">
    <source>
        <dbReference type="ARBA" id="ARBA00022475"/>
    </source>
</evidence>
<dbReference type="EC" id="3.6.1.27" evidence="3 17"/>